<feature type="domain" description="RNA polymerase sigma-70 region 2" evidence="5">
    <location>
        <begin position="27"/>
        <end position="93"/>
    </location>
</feature>
<dbReference type="InterPro" id="IPR014327">
    <property type="entry name" value="RNA_pol_sigma70_bacteroid"/>
</dbReference>
<reference evidence="8" key="1">
    <citation type="journal article" date="2019" name="Int. J. Syst. Evol. Microbiol.">
        <title>The Global Catalogue of Microorganisms (GCM) 10K type strain sequencing project: providing services to taxonomists for standard genome sequencing and annotation.</title>
        <authorList>
            <consortium name="The Broad Institute Genomics Platform"/>
            <consortium name="The Broad Institute Genome Sequencing Center for Infectious Disease"/>
            <person name="Wu L."/>
            <person name="Ma J."/>
        </authorList>
    </citation>
    <scope>NUCLEOTIDE SEQUENCE [LARGE SCALE GENOMIC DNA]</scope>
    <source>
        <strain evidence="8">KCTC 52368</strain>
    </source>
</reference>
<evidence type="ECO:0000259" key="5">
    <source>
        <dbReference type="Pfam" id="PF04542"/>
    </source>
</evidence>
<comment type="caution">
    <text evidence="7">The sequence shown here is derived from an EMBL/GenBank/DDBJ whole genome shotgun (WGS) entry which is preliminary data.</text>
</comment>
<dbReference type="PANTHER" id="PTHR43133:SF46">
    <property type="entry name" value="RNA POLYMERASE SIGMA-70 FACTOR ECF SUBFAMILY"/>
    <property type="match status" value="1"/>
</dbReference>
<dbReference type="InterPro" id="IPR014284">
    <property type="entry name" value="RNA_pol_sigma-70_dom"/>
</dbReference>
<dbReference type="NCBIfam" id="TIGR02937">
    <property type="entry name" value="sigma70-ECF"/>
    <property type="match status" value="1"/>
</dbReference>
<sequence length="191" mass="22592">MNLEFDSEKDLIENLNRGNLQAFQIVVEQFYDILYVYALGLVNERAVAEDIVQEVFLRLWSKKGKLFIETSLKSFLYRSIHNEFVDYYRKKKKEIDFLDRISLETVHTFIQLEDQDLVKKLEKVNIAIELLPKKCREVFLLSKRDGLTNQEISQYLNVSKKTVEGHISKAFKVIRKGLKKTNLLLLFIRPF</sequence>
<dbReference type="EMBL" id="JBHULB010000007">
    <property type="protein sequence ID" value="MFD2586232.1"/>
    <property type="molecule type" value="Genomic_DNA"/>
</dbReference>
<dbReference type="InterPro" id="IPR013325">
    <property type="entry name" value="RNA_pol_sigma_r2"/>
</dbReference>
<evidence type="ECO:0000256" key="2">
    <source>
        <dbReference type="ARBA" id="ARBA00023015"/>
    </source>
</evidence>
<dbReference type="PANTHER" id="PTHR43133">
    <property type="entry name" value="RNA POLYMERASE ECF-TYPE SIGMA FACTO"/>
    <property type="match status" value="1"/>
</dbReference>
<evidence type="ECO:0000256" key="1">
    <source>
        <dbReference type="ARBA" id="ARBA00010641"/>
    </source>
</evidence>
<dbReference type="NCBIfam" id="TIGR02985">
    <property type="entry name" value="Sig70_bacteroi1"/>
    <property type="match status" value="1"/>
</dbReference>
<keyword evidence="8" id="KW-1185">Reference proteome</keyword>
<name>A0ABW5MSY2_9FLAO</name>
<keyword evidence="2" id="KW-0805">Transcription regulation</keyword>
<evidence type="ECO:0000313" key="7">
    <source>
        <dbReference type="EMBL" id="MFD2586232.1"/>
    </source>
</evidence>
<protein>
    <submittedName>
        <fullName evidence="7">RNA polymerase sigma factor</fullName>
    </submittedName>
</protein>
<gene>
    <name evidence="7" type="ORF">ACFSQJ_04785</name>
</gene>
<dbReference type="Proteomes" id="UP001597526">
    <property type="component" value="Unassembled WGS sequence"/>
</dbReference>
<proteinExistence type="inferred from homology"/>
<dbReference type="InterPro" id="IPR013324">
    <property type="entry name" value="RNA_pol_sigma_r3/r4-like"/>
</dbReference>
<dbReference type="Pfam" id="PF08281">
    <property type="entry name" value="Sigma70_r4_2"/>
    <property type="match status" value="1"/>
</dbReference>
<dbReference type="InterPro" id="IPR007627">
    <property type="entry name" value="RNA_pol_sigma70_r2"/>
</dbReference>
<evidence type="ECO:0000313" key="8">
    <source>
        <dbReference type="Proteomes" id="UP001597526"/>
    </source>
</evidence>
<dbReference type="SUPFAM" id="SSF88946">
    <property type="entry name" value="Sigma2 domain of RNA polymerase sigma factors"/>
    <property type="match status" value="1"/>
</dbReference>
<comment type="similarity">
    <text evidence="1">Belongs to the sigma-70 factor family. ECF subfamily.</text>
</comment>
<feature type="domain" description="RNA polymerase sigma factor 70 region 4 type 2" evidence="6">
    <location>
        <begin position="127"/>
        <end position="172"/>
    </location>
</feature>
<dbReference type="InterPro" id="IPR036388">
    <property type="entry name" value="WH-like_DNA-bd_sf"/>
</dbReference>
<evidence type="ECO:0000256" key="4">
    <source>
        <dbReference type="ARBA" id="ARBA00023163"/>
    </source>
</evidence>
<dbReference type="InterPro" id="IPR039425">
    <property type="entry name" value="RNA_pol_sigma-70-like"/>
</dbReference>
<keyword evidence="3" id="KW-0731">Sigma factor</keyword>
<keyword evidence="4" id="KW-0804">Transcription</keyword>
<dbReference type="InterPro" id="IPR013249">
    <property type="entry name" value="RNA_pol_sigma70_r4_t2"/>
</dbReference>
<organism evidence="7 8">
    <name type="scientific">Croceitalea marina</name>
    <dbReference type="NCBI Taxonomy" id="1775166"/>
    <lineage>
        <taxon>Bacteria</taxon>
        <taxon>Pseudomonadati</taxon>
        <taxon>Bacteroidota</taxon>
        <taxon>Flavobacteriia</taxon>
        <taxon>Flavobacteriales</taxon>
        <taxon>Flavobacteriaceae</taxon>
        <taxon>Croceitalea</taxon>
    </lineage>
</organism>
<accession>A0ABW5MSY2</accession>
<evidence type="ECO:0000259" key="6">
    <source>
        <dbReference type="Pfam" id="PF08281"/>
    </source>
</evidence>
<evidence type="ECO:0000256" key="3">
    <source>
        <dbReference type="ARBA" id="ARBA00023082"/>
    </source>
</evidence>
<dbReference type="SUPFAM" id="SSF88659">
    <property type="entry name" value="Sigma3 and sigma4 domains of RNA polymerase sigma factors"/>
    <property type="match status" value="1"/>
</dbReference>
<dbReference type="Gene3D" id="1.10.10.10">
    <property type="entry name" value="Winged helix-like DNA-binding domain superfamily/Winged helix DNA-binding domain"/>
    <property type="match status" value="1"/>
</dbReference>
<dbReference type="Pfam" id="PF04542">
    <property type="entry name" value="Sigma70_r2"/>
    <property type="match status" value="1"/>
</dbReference>
<dbReference type="Gene3D" id="1.10.1740.10">
    <property type="match status" value="1"/>
</dbReference>